<dbReference type="InterPro" id="IPR001789">
    <property type="entry name" value="Sig_transdc_resp-reg_receiver"/>
</dbReference>
<feature type="modified residue" description="4-aspartylphosphate" evidence="1">
    <location>
        <position position="101"/>
    </location>
</feature>
<dbReference type="AlphaFoldDB" id="A0A518DF50"/>
<dbReference type="Proteomes" id="UP000317429">
    <property type="component" value="Chromosome"/>
</dbReference>
<protein>
    <recommendedName>
        <fullName evidence="2">Response regulatory domain-containing protein</fullName>
    </recommendedName>
</protein>
<proteinExistence type="predicted"/>
<evidence type="ECO:0000313" key="4">
    <source>
        <dbReference type="Proteomes" id="UP000317429"/>
    </source>
</evidence>
<dbReference type="SUPFAM" id="SSF52172">
    <property type="entry name" value="CheY-like"/>
    <property type="match status" value="1"/>
</dbReference>
<organism evidence="3 4">
    <name type="scientific">Pirellulimonas nuda</name>
    <dbReference type="NCBI Taxonomy" id="2528009"/>
    <lineage>
        <taxon>Bacteria</taxon>
        <taxon>Pseudomonadati</taxon>
        <taxon>Planctomycetota</taxon>
        <taxon>Planctomycetia</taxon>
        <taxon>Pirellulales</taxon>
        <taxon>Lacipirellulaceae</taxon>
        <taxon>Pirellulimonas</taxon>
    </lineage>
</organism>
<dbReference type="PROSITE" id="PS50110">
    <property type="entry name" value="RESPONSE_REGULATORY"/>
    <property type="match status" value="1"/>
</dbReference>
<feature type="domain" description="Response regulatory" evidence="2">
    <location>
        <begin position="52"/>
        <end position="165"/>
    </location>
</feature>
<name>A0A518DF50_9BACT</name>
<evidence type="ECO:0000256" key="1">
    <source>
        <dbReference type="PROSITE-ProRule" id="PRU00169"/>
    </source>
</evidence>
<gene>
    <name evidence="3" type="ORF">Pla175_34860</name>
</gene>
<dbReference type="Gene3D" id="3.40.50.2300">
    <property type="match status" value="1"/>
</dbReference>
<reference evidence="3 4" key="1">
    <citation type="submission" date="2019-02" db="EMBL/GenBank/DDBJ databases">
        <title>Deep-cultivation of Planctomycetes and their phenomic and genomic characterization uncovers novel biology.</title>
        <authorList>
            <person name="Wiegand S."/>
            <person name="Jogler M."/>
            <person name="Boedeker C."/>
            <person name="Pinto D."/>
            <person name="Vollmers J."/>
            <person name="Rivas-Marin E."/>
            <person name="Kohn T."/>
            <person name="Peeters S.H."/>
            <person name="Heuer A."/>
            <person name="Rast P."/>
            <person name="Oberbeckmann S."/>
            <person name="Bunk B."/>
            <person name="Jeske O."/>
            <person name="Meyerdierks A."/>
            <person name="Storesund J.E."/>
            <person name="Kallscheuer N."/>
            <person name="Luecker S."/>
            <person name="Lage O.M."/>
            <person name="Pohl T."/>
            <person name="Merkel B.J."/>
            <person name="Hornburger P."/>
            <person name="Mueller R.-W."/>
            <person name="Bruemmer F."/>
            <person name="Labrenz M."/>
            <person name="Spormann A.M."/>
            <person name="Op den Camp H."/>
            <person name="Overmann J."/>
            <person name="Amann R."/>
            <person name="Jetten M.S.M."/>
            <person name="Mascher T."/>
            <person name="Medema M.H."/>
            <person name="Devos D.P."/>
            <person name="Kaster A.-K."/>
            <person name="Ovreas L."/>
            <person name="Rohde M."/>
            <person name="Galperin M.Y."/>
            <person name="Jogler C."/>
        </authorList>
    </citation>
    <scope>NUCLEOTIDE SEQUENCE [LARGE SCALE GENOMIC DNA]</scope>
    <source>
        <strain evidence="3 4">Pla175</strain>
    </source>
</reference>
<dbReference type="GO" id="GO:0000160">
    <property type="term" value="P:phosphorelay signal transduction system"/>
    <property type="evidence" value="ECO:0007669"/>
    <property type="project" value="InterPro"/>
</dbReference>
<dbReference type="EMBL" id="CP036291">
    <property type="protein sequence ID" value="QDU90086.1"/>
    <property type="molecule type" value="Genomic_DNA"/>
</dbReference>
<accession>A0A518DF50</accession>
<evidence type="ECO:0000313" key="3">
    <source>
        <dbReference type="EMBL" id="QDU90086.1"/>
    </source>
</evidence>
<evidence type="ECO:0000259" key="2">
    <source>
        <dbReference type="PROSITE" id="PS50110"/>
    </source>
</evidence>
<keyword evidence="1" id="KW-0597">Phosphoprotein</keyword>
<keyword evidence="4" id="KW-1185">Reference proteome</keyword>
<dbReference type="KEGG" id="pnd:Pla175_34860"/>
<dbReference type="InterPro" id="IPR011006">
    <property type="entry name" value="CheY-like_superfamily"/>
</dbReference>
<sequence length="171" mass="18319">MRGLRPGGAASDFDGRDNCLYPPGDLPFFPHHNEPVAEAEVPETPFPDAAPRVLVFDRSSESREVLRTLLARRGVRTLDAANGGGAVRLAESEDWALLVADAESDLSSNAETIVQLRNAAHRKGAPFLLLGSTGKIGDLGALAGDTCLQKPYHYGALLHRIGELLRDRPAA</sequence>